<evidence type="ECO:0000256" key="3">
    <source>
        <dbReference type="ARBA" id="ARBA00022555"/>
    </source>
</evidence>
<name>G4TE15_SERID</name>
<evidence type="ECO:0000259" key="11">
    <source>
        <dbReference type="Pfam" id="PF01170"/>
    </source>
</evidence>
<dbReference type="OrthoDB" id="296065at2759"/>
<comment type="similarity">
    <text evidence="10">Belongs to the class I-like SAM-binding methyltransferase superfamily. TRM11 methyltransferase family.</text>
</comment>
<dbReference type="Gene3D" id="3.40.50.150">
    <property type="entry name" value="Vaccinia Virus protein VP39"/>
    <property type="match status" value="1"/>
</dbReference>
<evidence type="ECO:0000256" key="2">
    <source>
        <dbReference type="ARBA" id="ARBA00022490"/>
    </source>
</evidence>
<evidence type="ECO:0000313" key="13">
    <source>
        <dbReference type="EMBL" id="CCA69558.1"/>
    </source>
</evidence>
<dbReference type="PIRSF" id="PIRSF017259">
    <property type="entry name" value="tRNA_mtfrase_TRM11"/>
    <property type="match status" value="1"/>
</dbReference>
<dbReference type="InterPro" id="IPR002052">
    <property type="entry name" value="DNA_methylase_N6_adenine_CS"/>
</dbReference>
<evidence type="ECO:0000256" key="5">
    <source>
        <dbReference type="ARBA" id="ARBA00022679"/>
    </source>
</evidence>
<dbReference type="GO" id="GO:0032259">
    <property type="term" value="P:methylation"/>
    <property type="evidence" value="ECO:0007669"/>
    <property type="project" value="UniProtKB-UniRule"/>
</dbReference>
<protein>
    <recommendedName>
        <fullName evidence="9">tRNA (guanine(10)-N(2))-methyltransferase</fullName>
        <ecNumber evidence="9">2.1.1.214</ecNumber>
    </recommendedName>
</protein>
<dbReference type="OMA" id="AFNKWSR"/>
<evidence type="ECO:0000256" key="7">
    <source>
        <dbReference type="ARBA" id="ARBA00022694"/>
    </source>
</evidence>
<feature type="domain" description="Ribosomal RNA large subunit methyltransferase K/L-like methyltransferase" evidence="11">
    <location>
        <begin position="191"/>
        <end position="310"/>
    </location>
</feature>
<evidence type="ECO:0000313" key="14">
    <source>
        <dbReference type="Proteomes" id="UP000007148"/>
    </source>
</evidence>
<keyword evidence="5 10" id="KW-0808">Transferase</keyword>
<comment type="subcellular location">
    <subcellularLocation>
        <location evidence="1">Cytoplasm</location>
    </subcellularLocation>
</comment>
<keyword evidence="2" id="KW-0963">Cytoplasm</keyword>
<dbReference type="Proteomes" id="UP000007148">
    <property type="component" value="Unassembled WGS sequence"/>
</dbReference>
<dbReference type="eggNOG" id="KOG2671">
    <property type="taxonomic scope" value="Eukaryota"/>
</dbReference>
<sequence length="455" mass="51685">MGRKYLIYYAIAHAEFRFPELQSISELFGFQVSLPDSEEDRDPTRPFMIVELDEDRHARLLAQRCILVKAIYELLGEGVTYEQLHASTKSNKSIWDKYQQNSFRFEVTAVNHTIPSERKVKIMEDFEYMEFQGPITLADASVVLTYFEEYPIKHTLRKRTEGDGDFDRAFFGRLIEEGACRSLKHKFDVKQRVYYGNTTMDAEISLLMANQALAAPGKLIYDPYCGTGSMLFTSAFFGAMVFGSDIDGRQMRGKNLNPPGIFQSADQYGVLNRILDCCTFDITRNPFRTGGILDAIVSDPPYGVRAGAKRLGRAKERPVPRAPLETYENTTSYVRKPYELGDLTADLVLLARYLLRPGGRLVWFLPTASEEYQDVDIPVCEGMELVANSEQNFGKWGRRLITMRKSTNCPEYPPPSFDPAYRMAELGDQATAPSGHRGFREKYFAGFKKIGDSSN</sequence>
<keyword evidence="14" id="KW-1185">Reference proteome</keyword>
<evidence type="ECO:0000256" key="1">
    <source>
        <dbReference type="ARBA" id="ARBA00004496"/>
    </source>
</evidence>
<dbReference type="SUPFAM" id="SSF53335">
    <property type="entry name" value="S-adenosyl-L-methionine-dependent methyltransferases"/>
    <property type="match status" value="1"/>
</dbReference>
<dbReference type="InParanoid" id="G4TE15"/>
<keyword evidence="7 10" id="KW-0819">tRNA processing</keyword>
<dbReference type="GO" id="GO:0008033">
    <property type="term" value="P:tRNA processing"/>
    <property type="evidence" value="ECO:0007669"/>
    <property type="project" value="UniProtKB-UniRule"/>
</dbReference>
<dbReference type="GO" id="GO:0000049">
    <property type="term" value="F:tRNA binding"/>
    <property type="evidence" value="ECO:0007669"/>
    <property type="project" value="UniProtKB-UniRule"/>
</dbReference>
<dbReference type="InterPro" id="IPR029063">
    <property type="entry name" value="SAM-dependent_MTases_sf"/>
</dbReference>
<evidence type="ECO:0000256" key="6">
    <source>
        <dbReference type="ARBA" id="ARBA00022691"/>
    </source>
</evidence>
<evidence type="ECO:0000256" key="4">
    <source>
        <dbReference type="ARBA" id="ARBA00022603"/>
    </source>
</evidence>
<dbReference type="EMBL" id="CAFZ01000058">
    <property type="protein sequence ID" value="CCA69558.1"/>
    <property type="molecule type" value="Genomic_DNA"/>
</dbReference>
<dbReference type="FunCoup" id="G4TE15">
    <property type="interactions" value="595"/>
</dbReference>
<dbReference type="Pfam" id="PF01170">
    <property type="entry name" value="UPF0020"/>
    <property type="match status" value="1"/>
</dbReference>
<keyword evidence="4 10" id="KW-0489">Methyltransferase</keyword>
<dbReference type="PROSITE" id="PS51627">
    <property type="entry name" value="SAM_MT_TRM11"/>
    <property type="match status" value="1"/>
</dbReference>
<keyword evidence="8 10" id="KW-0694">RNA-binding</keyword>
<evidence type="ECO:0000256" key="9">
    <source>
        <dbReference type="ARBA" id="ARBA00066937"/>
    </source>
</evidence>
<dbReference type="STRING" id="1109443.G4TE15"/>
<dbReference type="AlphaFoldDB" id="G4TE15"/>
<keyword evidence="6 10" id="KW-0949">S-adenosyl-L-methionine</keyword>
<dbReference type="GO" id="GO:0043527">
    <property type="term" value="C:tRNA methyltransferase complex"/>
    <property type="evidence" value="ECO:0007669"/>
    <property type="project" value="UniProtKB-ARBA"/>
</dbReference>
<dbReference type="EC" id="2.1.1.214" evidence="9"/>
<evidence type="ECO:0000256" key="8">
    <source>
        <dbReference type="ARBA" id="ARBA00022884"/>
    </source>
</evidence>
<gene>
    <name evidence="13" type="ORF">PIIN_03497</name>
</gene>
<dbReference type="PANTHER" id="PTHR13370:SF3">
    <property type="entry name" value="TRNA (GUANINE(10)-N2)-METHYLTRANSFERASE HOMOLOG"/>
    <property type="match status" value="1"/>
</dbReference>
<dbReference type="InterPro" id="IPR016691">
    <property type="entry name" value="TRMT11"/>
</dbReference>
<dbReference type="PANTHER" id="PTHR13370">
    <property type="entry name" value="RNA METHYLASE-RELATED"/>
    <property type="match status" value="1"/>
</dbReference>
<dbReference type="InterPro" id="IPR000241">
    <property type="entry name" value="RlmKL-like_Mtase"/>
</dbReference>
<feature type="domain" description="tRNA (guanine(10)-N(2))-methyltransferase TRMT11 N-terminal" evidence="12">
    <location>
        <begin position="4"/>
        <end position="178"/>
    </location>
</feature>
<dbReference type="PRINTS" id="PR00507">
    <property type="entry name" value="N12N6MTFRASE"/>
</dbReference>
<reference evidence="13 14" key="1">
    <citation type="journal article" date="2011" name="PLoS Pathog.">
        <title>Endophytic Life Strategies Decoded by Genome and Transcriptome Analyses of the Mutualistic Root Symbiont Piriformospora indica.</title>
        <authorList>
            <person name="Zuccaro A."/>
            <person name="Lahrmann U."/>
            <person name="Guldener U."/>
            <person name="Langen G."/>
            <person name="Pfiffi S."/>
            <person name="Biedenkopf D."/>
            <person name="Wong P."/>
            <person name="Samans B."/>
            <person name="Grimm C."/>
            <person name="Basiewicz M."/>
            <person name="Murat C."/>
            <person name="Martin F."/>
            <person name="Kogel K.H."/>
        </authorList>
    </citation>
    <scope>NUCLEOTIDE SEQUENCE [LARGE SCALE GENOMIC DNA]</scope>
    <source>
        <strain evidence="13 14">DSM 11827</strain>
    </source>
</reference>
<accession>G4TE15</accession>
<evidence type="ECO:0000259" key="12">
    <source>
        <dbReference type="Pfam" id="PF25904"/>
    </source>
</evidence>
<comment type="caution">
    <text evidence="13">The sequence shown here is derived from an EMBL/GenBank/DDBJ whole genome shotgun (WGS) entry which is preliminary data.</text>
</comment>
<dbReference type="GO" id="GO:0160102">
    <property type="term" value="F:tRNA (guanine(10)-N2)-methyltransferase activity"/>
    <property type="evidence" value="ECO:0007669"/>
    <property type="project" value="UniProtKB-EC"/>
</dbReference>
<proteinExistence type="inferred from homology"/>
<dbReference type="InterPro" id="IPR059073">
    <property type="entry name" value="TRMT11_N"/>
</dbReference>
<keyword evidence="3 10" id="KW-0820">tRNA-binding</keyword>
<dbReference type="HOGENOM" id="CLU_029646_3_0_1"/>
<dbReference type="Pfam" id="PF25904">
    <property type="entry name" value="Tmrp11_N"/>
    <property type="match status" value="1"/>
</dbReference>
<evidence type="ECO:0000256" key="10">
    <source>
        <dbReference type="PROSITE-ProRule" id="PRU00959"/>
    </source>
</evidence>
<dbReference type="GO" id="GO:0005737">
    <property type="term" value="C:cytoplasm"/>
    <property type="evidence" value="ECO:0007669"/>
    <property type="project" value="UniProtKB-SubCell"/>
</dbReference>
<organism evidence="13 14">
    <name type="scientific">Serendipita indica (strain DSM 11827)</name>
    <name type="common">Root endophyte fungus</name>
    <name type="synonym">Piriformospora indica</name>
    <dbReference type="NCBI Taxonomy" id="1109443"/>
    <lineage>
        <taxon>Eukaryota</taxon>
        <taxon>Fungi</taxon>
        <taxon>Dikarya</taxon>
        <taxon>Basidiomycota</taxon>
        <taxon>Agaricomycotina</taxon>
        <taxon>Agaricomycetes</taxon>
        <taxon>Sebacinales</taxon>
        <taxon>Serendipitaceae</taxon>
        <taxon>Serendipita</taxon>
    </lineage>
</organism>
<dbReference type="PROSITE" id="PS00092">
    <property type="entry name" value="N6_MTASE"/>
    <property type="match status" value="1"/>
</dbReference>